<name>A0A0W0G8P5_MONRR</name>
<evidence type="ECO:0008006" key="5">
    <source>
        <dbReference type="Google" id="ProtNLM"/>
    </source>
</evidence>
<feature type="region of interest" description="Disordered" evidence="1">
    <location>
        <begin position="32"/>
        <end position="55"/>
    </location>
</feature>
<evidence type="ECO:0000313" key="3">
    <source>
        <dbReference type="EMBL" id="KTB44932.1"/>
    </source>
</evidence>
<comment type="caution">
    <text evidence="3">The sequence shown here is derived from an EMBL/GenBank/DDBJ whole genome shotgun (WGS) entry which is preliminary data.</text>
</comment>
<feature type="chain" id="PRO_5006902453" description="Secreted protein" evidence="2">
    <location>
        <begin position="25"/>
        <end position="55"/>
    </location>
</feature>
<feature type="signal peptide" evidence="2">
    <location>
        <begin position="1"/>
        <end position="24"/>
    </location>
</feature>
<keyword evidence="2" id="KW-0732">Signal</keyword>
<proteinExistence type="predicted"/>
<organism evidence="3 4">
    <name type="scientific">Moniliophthora roreri</name>
    <name type="common">Frosty pod rot fungus</name>
    <name type="synonym">Monilia roreri</name>
    <dbReference type="NCBI Taxonomy" id="221103"/>
    <lineage>
        <taxon>Eukaryota</taxon>
        <taxon>Fungi</taxon>
        <taxon>Dikarya</taxon>
        <taxon>Basidiomycota</taxon>
        <taxon>Agaricomycotina</taxon>
        <taxon>Agaricomycetes</taxon>
        <taxon>Agaricomycetidae</taxon>
        <taxon>Agaricales</taxon>
        <taxon>Marasmiineae</taxon>
        <taxon>Marasmiaceae</taxon>
        <taxon>Moniliophthora</taxon>
    </lineage>
</organism>
<evidence type="ECO:0000256" key="2">
    <source>
        <dbReference type="SAM" id="SignalP"/>
    </source>
</evidence>
<evidence type="ECO:0000313" key="4">
    <source>
        <dbReference type="Proteomes" id="UP000054988"/>
    </source>
</evidence>
<accession>A0A0W0G8P5</accession>
<dbReference type="AlphaFoldDB" id="A0A0W0G8P5"/>
<gene>
    <name evidence="3" type="ORF">WG66_2493</name>
</gene>
<sequence length="55" mass="5745">MKSTVVTLLGALFVLLSLASSSQAAAVQRRVLSPDEVDTDELRAGAQPPSVFLTS</sequence>
<dbReference type="EMBL" id="LATX01000824">
    <property type="protein sequence ID" value="KTB44932.1"/>
    <property type="molecule type" value="Genomic_DNA"/>
</dbReference>
<protein>
    <recommendedName>
        <fullName evidence="5">Secreted protein</fullName>
    </recommendedName>
</protein>
<reference evidence="3 4" key="1">
    <citation type="submission" date="2015-12" db="EMBL/GenBank/DDBJ databases">
        <title>Draft genome sequence of Moniliophthora roreri, the causal agent of frosty pod rot of cacao.</title>
        <authorList>
            <person name="Aime M.C."/>
            <person name="Diaz-Valderrama J.R."/>
            <person name="Kijpornyongpan T."/>
            <person name="Phillips-Mora W."/>
        </authorList>
    </citation>
    <scope>NUCLEOTIDE SEQUENCE [LARGE SCALE GENOMIC DNA]</scope>
    <source>
        <strain evidence="3 4">MCA 2952</strain>
    </source>
</reference>
<evidence type="ECO:0000256" key="1">
    <source>
        <dbReference type="SAM" id="MobiDB-lite"/>
    </source>
</evidence>
<dbReference type="Proteomes" id="UP000054988">
    <property type="component" value="Unassembled WGS sequence"/>
</dbReference>